<proteinExistence type="predicted"/>
<sequence>MGRPHGASAAGPSPSESLHSDSSSRATNPRQPPISSRSNPYNVASPSPSSSSSSSPSQSLSHPPPPGPPPSPNSQCHGTGEYTVLRFRVNPHPSLAPGHRGLSVALCFHNGYWQSMVGGNDAIAIHFNDHQHVVSHSAAQNESHSLPSAPNYIIQSSDVNLWVEEDDVVDTELVSSRHPEIRPRRPMPSVIHLQHPVTSIQQNDKDEIDERQPRHPINNKIILWTGFAGLCYLVLATFISFFHCREKTPAVVYEATQFHSEVTVVDVLPVYDRFHQLCLRQAFLPRNSTFFNLPFDTLDTDLLSRIRVTCLPVTGIGTMWNREQGLTMDPVARGLYEERLKQGHPVLDGVDLYQLCSNVSEAVGSAHEYFRRLLWDLETRATTTSRVALEGLAKKLIIRESMDGQSPTATEPSGKPYTTGPATPPTPDPSPLLTLAFWKNTIDLEVGPNFHTLMNEKMKEMNELRQVLRDAIQHIDQVLDISRQVTDDGTDTREPPFWKSWWIRPTHQQARRTKLLSETKDSMAFFMSMRHNLTVVASALEEVFIEQEDILQEEDQISTWIQLLLDAASLASQADSLGTVHLQNDGGDSFIAGRWHANFWAPYRPKLEKEEFGQWCLYPECPRAQGERVLVRLHLPNPTEAIDAIVPIWMLVIKEHVDLWKMAQSREKEAGKNHS</sequence>
<keyword evidence="2" id="KW-0812">Transmembrane</keyword>
<keyword evidence="2" id="KW-0472">Membrane</keyword>
<feature type="region of interest" description="Disordered" evidence="1">
    <location>
        <begin position="400"/>
        <end position="431"/>
    </location>
</feature>
<name>A0A428SFR4_9HYPO</name>
<keyword evidence="4" id="KW-1185">Reference proteome</keyword>
<evidence type="ECO:0000256" key="2">
    <source>
        <dbReference type="SAM" id="Phobius"/>
    </source>
</evidence>
<dbReference type="EMBL" id="NIZV01000469">
    <property type="protein sequence ID" value="RSL88639.1"/>
    <property type="molecule type" value="Genomic_DNA"/>
</dbReference>
<organism evidence="3 4">
    <name type="scientific">Fusarium ambrosium</name>
    <dbReference type="NCBI Taxonomy" id="131363"/>
    <lineage>
        <taxon>Eukaryota</taxon>
        <taxon>Fungi</taxon>
        <taxon>Dikarya</taxon>
        <taxon>Ascomycota</taxon>
        <taxon>Pezizomycotina</taxon>
        <taxon>Sordariomycetes</taxon>
        <taxon>Hypocreomycetidae</taxon>
        <taxon>Hypocreales</taxon>
        <taxon>Nectriaceae</taxon>
        <taxon>Fusarium</taxon>
        <taxon>Fusarium solani species complex</taxon>
    </lineage>
</organism>
<comment type="caution">
    <text evidence="3">The sequence shown here is derived from an EMBL/GenBank/DDBJ whole genome shotgun (WGS) entry which is preliminary data.</text>
</comment>
<gene>
    <name evidence="3" type="ORF">CDV31_016022</name>
</gene>
<keyword evidence="2" id="KW-1133">Transmembrane helix</keyword>
<evidence type="ECO:0000313" key="4">
    <source>
        <dbReference type="Proteomes" id="UP000288429"/>
    </source>
</evidence>
<feature type="compositionally biased region" description="Pro residues" evidence="1">
    <location>
        <begin position="62"/>
        <end position="72"/>
    </location>
</feature>
<reference evidence="3 4" key="1">
    <citation type="submission" date="2017-06" db="EMBL/GenBank/DDBJ databases">
        <title>Cmopartive genomic analysis of Ambrosia Fusariam Clade fungi.</title>
        <authorList>
            <person name="Stajich J.E."/>
            <person name="Carrillo J."/>
            <person name="Kijimoto T."/>
            <person name="Eskalen A."/>
            <person name="O'Donnell K."/>
            <person name="Kasson M."/>
        </authorList>
    </citation>
    <scope>NUCLEOTIDE SEQUENCE [LARGE SCALE GENOMIC DNA]</scope>
    <source>
        <strain evidence="3 4">NRRL 20438</strain>
    </source>
</reference>
<feature type="region of interest" description="Disordered" evidence="1">
    <location>
        <begin position="1"/>
        <end position="79"/>
    </location>
</feature>
<protein>
    <submittedName>
        <fullName evidence="3">Uncharacterized protein</fullName>
    </submittedName>
</protein>
<feature type="compositionally biased region" description="Polar residues" evidence="1">
    <location>
        <begin position="25"/>
        <end position="44"/>
    </location>
</feature>
<feature type="transmembrane region" description="Helical" evidence="2">
    <location>
        <begin position="221"/>
        <end position="242"/>
    </location>
</feature>
<dbReference type="Proteomes" id="UP000288429">
    <property type="component" value="Unassembled WGS sequence"/>
</dbReference>
<feature type="compositionally biased region" description="Low complexity" evidence="1">
    <location>
        <begin position="1"/>
        <end position="24"/>
    </location>
</feature>
<accession>A0A428SFR4</accession>
<evidence type="ECO:0000256" key="1">
    <source>
        <dbReference type="SAM" id="MobiDB-lite"/>
    </source>
</evidence>
<dbReference type="AlphaFoldDB" id="A0A428SFR4"/>
<feature type="compositionally biased region" description="Low complexity" evidence="1">
    <location>
        <begin position="45"/>
        <end position="61"/>
    </location>
</feature>
<evidence type="ECO:0000313" key="3">
    <source>
        <dbReference type="EMBL" id="RSL88639.1"/>
    </source>
</evidence>